<evidence type="ECO:0000313" key="6">
    <source>
        <dbReference type="EMBL" id="NWU09461.1"/>
    </source>
</evidence>
<accession>A0A7K5U131</accession>
<dbReference type="GO" id="GO:0005811">
    <property type="term" value="C:lipid droplet"/>
    <property type="evidence" value="ECO:0007669"/>
    <property type="project" value="UniProtKB-SubCell"/>
</dbReference>
<feature type="compositionally biased region" description="Basic and acidic residues" evidence="5">
    <location>
        <begin position="408"/>
        <end position="430"/>
    </location>
</feature>
<dbReference type="GO" id="GO:0019915">
    <property type="term" value="P:lipid storage"/>
    <property type="evidence" value="ECO:0007669"/>
    <property type="project" value="TreeGrafter"/>
</dbReference>
<dbReference type="AlphaFoldDB" id="A0A7K5U131"/>
<dbReference type="PANTHER" id="PTHR14024">
    <property type="entry name" value="PERILIPIN"/>
    <property type="match status" value="1"/>
</dbReference>
<comment type="similarity">
    <text evidence="2">Belongs to the perilipin family.</text>
</comment>
<dbReference type="GO" id="GO:0005829">
    <property type="term" value="C:cytosol"/>
    <property type="evidence" value="ECO:0007669"/>
    <property type="project" value="TreeGrafter"/>
</dbReference>
<dbReference type="GO" id="GO:0010890">
    <property type="term" value="P:positive regulation of triglyceride storage"/>
    <property type="evidence" value="ECO:0007669"/>
    <property type="project" value="TreeGrafter"/>
</dbReference>
<dbReference type="Proteomes" id="UP000543364">
    <property type="component" value="Unassembled WGS sequence"/>
</dbReference>
<dbReference type="InterPro" id="IPR004279">
    <property type="entry name" value="Perilipin"/>
</dbReference>
<organism evidence="6 7">
    <name type="scientific">Cephalopterus ornatus</name>
    <name type="common">Amazonian umbrellabird</name>
    <dbReference type="NCBI Taxonomy" id="114276"/>
    <lineage>
        <taxon>Eukaryota</taxon>
        <taxon>Metazoa</taxon>
        <taxon>Chordata</taxon>
        <taxon>Craniata</taxon>
        <taxon>Vertebrata</taxon>
        <taxon>Euteleostomi</taxon>
        <taxon>Archelosauria</taxon>
        <taxon>Archosauria</taxon>
        <taxon>Dinosauria</taxon>
        <taxon>Saurischia</taxon>
        <taxon>Theropoda</taxon>
        <taxon>Coelurosauria</taxon>
        <taxon>Aves</taxon>
        <taxon>Neognathae</taxon>
        <taxon>Neoaves</taxon>
        <taxon>Telluraves</taxon>
        <taxon>Australaves</taxon>
        <taxon>Passeriformes</taxon>
        <taxon>Cotingidae</taxon>
        <taxon>Cephalopterus</taxon>
    </lineage>
</organism>
<dbReference type="Gene3D" id="1.20.120.340">
    <property type="entry name" value="Flagellar protein FliS"/>
    <property type="match status" value="1"/>
</dbReference>
<dbReference type="PANTHER" id="PTHR14024:SF25">
    <property type="entry name" value="PERILIPIN-2"/>
    <property type="match status" value="1"/>
</dbReference>
<evidence type="ECO:0000256" key="3">
    <source>
        <dbReference type="ARBA" id="ARBA00022677"/>
    </source>
</evidence>
<evidence type="ECO:0000256" key="2">
    <source>
        <dbReference type="ARBA" id="ARBA00006311"/>
    </source>
</evidence>
<name>A0A7K5U131_CEPOR</name>
<feature type="non-terminal residue" evidence="6">
    <location>
        <position position="1"/>
    </location>
</feature>
<dbReference type="PIRSF" id="PIRSF036881">
    <property type="entry name" value="PAT"/>
    <property type="match status" value="1"/>
</dbReference>
<dbReference type="Gene3D" id="3.30.720.170">
    <property type="entry name" value="Perilipin, alpha-beta domain"/>
    <property type="match status" value="1"/>
</dbReference>
<comment type="caution">
    <text evidence="6">The sequence shown here is derived from an EMBL/GenBank/DDBJ whole genome shotgun (WGS) entry which is preliminary data.</text>
</comment>
<dbReference type="SUPFAM" id="SSF109775">
    <property type="entry name" value="Mannose-6-phosphate receptor binding protein 1 (Tip47), C-terminal domain"/>
    <property type="match status" value="1"/>
</dbReference>
<evidence type="ECO:0000256" key="5">
    <source>
        <dbReference type="SAM" id="MobiDB-lite"/>
    </source>
</evidence>
<gene>
    <name evidence="6" type="primary">Plin2</name>
    <name evidence="6" type="ORF">CEPORN_R04187</name>
</gene>
<feature type="non-terminal residue" evidence="6">
    <location>
        <position position="430"/>
    </location>
</feature>
<keyword evidence="7" id="KW-1185">Reference proteome</keyword>
<comment type="subcellular location">
    <subcellularLocation>
        <location evidence="1">Lipid droplet</location>
    </subcellularLocation>
</comment>
<dbReference type="EMBL" id="VZRE01005256">
    <property type="protein sequence ID" value="NWU09461.1"/>
    <property type="molecule type" value="Genomic_DNA"/>
</dbReference>
<evidence type="ECO:0000313" key="7">
    <source>
        <dbReference type="Proteomes" id="UP000543364"/>
    </source>
</evidence>
<reference evidence="6 7" key="1">
    <citation type="submission" date="2019-09" db="EMBL/GenBank/DDBJ databases">
        <title>Bird 10,000 Genomes (B10K) Project - Family phase.</title>
        <authorList>
            <person name="Zhang G."/>
        </authorList>
    </citation>
    <scope>NUCLEOTIDE SEQUENCE [LARGE SCALE GENOMIC DNA]</scope>
    <source>
        <strain evidence="6">B10K-DU-001-01</strain>
        <tissue evidence="6">Muscle</tissue>
    </source>
</reference>
<protein>
    <submittedName>
        <fullName evidence="6">PLIN2 protein</fullName>
    </submittedName>
</protein>
<proteinExistence type="inferred from homology"/>
<feature type="region of interest" description="Disordered" evidence="5">
    <location>
        <begin position="404"/>
        <end position="430"/>
    </location>
</feature>
<keyword evidence="3" id="KW-0551">Lipid droplet</keyword>
<sequence>KQNILSRVVNLPLVSSTYDMVSTAYITTKDNHPYLKSVCEIAEKGVKTITSVAVTSAMPIIQKLEPQIVVANNYACIGLDKIEERLPILNQPSDKVVANAKDVVAGAREAVTTTVTGAKETVAHTITGVVGKTKEAMQDSLEMTKSVVNGSIDTVLRSRVVQMVSSGVDSALTKSETLIDQYFPLTEAELEKEAANVEGFEVGVQKPSYYVRLGSLSSKLRTRAYQQALNKVKDAKQKSQETISQLHHTVSLIEYARKNVNSANKKLLGAQEKLYQSWVEWKKNTGQNDGGELRSAEYIESRTLAIARSLTQQLQTTCLTLVSSLQGLPQNVQDQVYSVGSMAGDVYQSFWSASSFQELSDSFLTASKGQLKKMKESLDDVMDYLVNNTPLNWLVGPFYPQLPGIQHPESKGEGEKNSSQKDKQPENTTE</sequence>
<feature type="coiled-coil region" evidence="4">
    <location>
        <begin position="225"/>
        <end position="273"/>
    </location>
</feature>
<keyword evidence="4" id="KW-0175">Coiled coil</keyword>
<evidence type="ECO:0000256" key="1">
    <source>
        <dbReference type="ARBA" id="ARBA00004502"/>
    </source>
</evidence>
<evidence type="ECO:0000256" key="4">
    <source>
        <dbReference type="SAM" id="Coils"/>
    </source>
</evidence>
<dbReference type="Pfam" id="PF03036">
    <property type="entry name" value="Perilipin"/>
    <property type="match status" value="1"/>
</dbReference>